<dbReference type="OrthoDB" id="251220at2"/>
<dbReference type="GO" id="GO:0020037">
    <property type="term" value="F:heme binding"/>
    <property type="evidence" value="ECO:0007669"/>
    <property type="project" value="InterPro"/>
</dbReference>
<dbReference type="InterPro" id="IPR010980">
    <property type="entry name" value="Cyt_c/b562"/>
</dbReference>
<organism evidence="2 3">
    <name type="scientific">Thalassoglobus neptunius</name>
    <dbReference type="NCBI Taxonomy" id="1938619"/>
    <lineage>
        <taxon>Bacteria</taxon>
        <taxon>Pseudomonadati</taxon>
        <taxon>Planctomycetota</taxon>
        <taxon>Planctomycetia</taxon>
        <taxon>Planctomycetales</taxon>
        <taxon>Planctomycetaceae</taxon>
        <taxon>Thalassoglobus</taxon>
    </lineage>
</organism>
<dbReference type="RefSeq" id="WP_146511466.1">
    <property type="nucleotide sequence ID" value="NZ_SIHI01000021.1"/>
</dbReference>
<reference evidence="2 3" key="1">
    <citation type="submission" date="2019-02" db="EMBL/GenBank/DDBJ databases">
        <title>Deep-cultivation of Planctomycetes and their phenomic and genomic characterization uncovers novel biology.</title>
        <authorList>
            <person name="Wiegand S."/>
            <person name="Jogler M."/>
            <person name="Boedeker C."/>
            <person name="Pinto D."/>
            <person name="Vollmers J."/>
            <person name="Rivas-Marin E."/>
            <person name="Kohn T."/>
            <person name="Peeters S.H."/>
            <person name="Heuer A."/>
            <person name="Rast P."/>
            <person name="Oberbeckmann S."/>
            <person name="Bunk B."/>
            <person name="Jeske O."/>
            <person name="Meyerdierks A."/>
            <person name="Storesund J.E."/>
            <person name="Kallscheuer N."/>
            <person name="Luecker S."/>
            <person name="Lage O.M."/>
            <person name="Pohl T."/>
            <person name="Merkel B.J."/>
            <person name="Hornburger P."/>
            <person name="Mueller R.-W."/>
            <person name="Bruemmer F."/>
            <person name="Labrenz M."/>
            <person name="Spormann A.M."/>
            <person name="Op Den Camp H."/>
            <person name="Overmann J."/>
            <person name="Amann R."/>
            <person name="Jetten M.S.M."/>
            <person name="Mascher T."/>
            <person name="Medema M.H."/>
            <person name="Devos D.P."/>
            <person name="Kaster A.-K."/>
            <person name="Ovreas L."/>
            <person name="Rohde M."/>
            <person name="Galperin M.Y."/>
            <person name="Jogler C."/>
        </authorList>
    </citation>
    <scope>NUCLEOTIDE SEQUENCE [LARGE SCALE GENOMIC DNA]</scope>
    <source>
        <strain evidence="2 3">KOR42</strain>
    </source>
</reference>
<feature type="compositionally biased region" description="Acidic residues" evidence="1">
    <location>
        <begin position="34"/>
        <end position="44"/>
    </location>
</feature>
<dbReference type="Gene3D" id="3.90.190.10">
    <property type="entry name" value="Protein tyrosine phosphatase superfamily"/>
    <property type="match status" value="1"/>
</dbReference>
<protein>
    <submittedName>
        <fullName evidence="2">Uncharacterized protein</fullName>
    </submittedName>
</protein>
<comment type="caution">
    <text evidence="2">The sequence shown here is derived from an EMBL/GenBank/DDBJ whole genome shotgun (WGS) entry which is preliminary data.</text>
</comment>
<evidence type="ECO:0000313" key="2">
    <source>
        <dbReference type="EMBL" id="TWT47980.1"/>
    </source>
</evidence>
<dbReference type="Proteomes" id="UP000317243">
    <property type="component" value="Unassembled WGS sequence"/>
</dbReference>
<proteinExistence type="predicted"/>
<name>A0A5C5WBC6_9PLAN</name>
<feature type="region of interest" description="Disordered" evidence="1">
    <location>
        <begin position="32"/>
        <end position="57"/>
    </location>
</feature>
<dbReference type="InterPro" id="IPR029021">
    <property type="entry name" value="Prot-tyrosine_phosphatase-like"/>
</dbReference>
<dbReference type="GO" id="GO:0009055">
    <property type="term" value="F:electron transfer activity"/>
    <property type="evidence" value="ECO:0007669"/>
    <property type="project" value="InterPro"/>
</dbReference>
<dbReference type="Gene3D" id="1.20.120.10">
    <property type="entry name" value="Cytochrome c/b562"/>
    <property type="match status" value="1"/>
</dbReference>
<dbReference type="AlphaFoldDB" id="A0A5C5WBC6"/>
<dbReference type="EMBL" id="SIHI01000021">
    <property type="protein sequence ID" value="TWT47980.1"/>
    <property type="molecule type" value="Genomic_DNA"/>
</dbReference>
<evidence type="ECO:0000313" key="3">
    <source>
        <dbReference type="Proteomes" id="UP000317243"/>
    </source>
</evidence>
<evidence type="ECO:0000256" key="1">
    <source>
        <dbReference type="SAM" id="MobiDB-lite"/>
    </source>
</evidence>
<dbReference type="SUPFAM" id="SSF52799">
    <property type="entry name" value="(Phosphotyrosine protein) phosphatases II"/>
    <property type="match status" value="1"/>
</dbReference>
<feature type="compositionally biased region" description="Basic and acidic residues" evidence="1">
    <location>
        <begin position="45"/>
        <end position="57"/>
    </location>
</feature>
<accession>A0A5C5WBC6</accession>
<dbReference type="GO" id="GO:0022900">
    <property type="term" value="P:electron transport chain"/>
    <property type="evidence" value="ECO:0007669"/>
    <property type="project" value="InterPro"/>
</dbReference>
<sequence>MDAFSLRTISRVGSFLVLATLVVAPMALSQVGTTEDEAATQESEEASKSLSKMESDHLPNPVRIHPKVISGGLPESDEAFQELADLGVKTIISVNGMTPDIETAGKYGLRYVHLPHGYDGISDQRTKELAKAVRDLEGPIYIHCHHGKHRSPAAASVACVSAGLIPSELAIPILKLAGTNPGYVGLYDSARRASAFETQLLDQLEVEFKEIQEIPPMAEAMVHLSHANDHVALIAEAGWTSPEDHPDLDPSHEVLLLRELFTELLRTEEVASEPEDFRAWLANSEAAAKELRRELEKWKAAGSDPEKTAHFAKFTQRISASCKACHVKYRDIPISQPQAQ</sequence>
<dbReference type="GO" id="GO:0005506">
    <property type="term" value="F:iron ion binding"/>
    <property type="evidence" value="ECO:0007669"/>
    <property type="project" value="InterPro"/>
</dbReference>
<gene>
    <name evidence="2" type="ORF">KOR42_40640</name>
</gene>
<keyword evidence="3" id="KW-1185">Reference proteome</keyword>
<dbReference type="SUPFAM" id="SSF47175">
    <property type="entry name" value="Cytochromes"/>
    <property type="match status" value="1"/>
</dbReference>